<dbReference type="RefSeq" id="WP_163070973.1">
    <property type="nucleotide sequence ID" value="NZ_JAKRCX010000009.1"/>
</dbReference>
<accession>A0ABU4J200</accession>
<protein>
    <submittedName>
        <fullName evidence="1">Uncharacterized protein</fullName>
    </submittedName>
</protein>
<dbReference type="EMBL" id="JAWUZT010000003">
    <property type="protein sequence ID" value="MDW8514887.1"/>
    <property type="molecule type" value="Genomic_DNA"/>
</dbReference>
<gene>
    <name evidence="1" type="ORF">RIB56_01980</name>
</gene>
<name>A0ABU4J200_9BACI</name>
<keyword evidence="2" id="KW-1185">Reference proteome</keyword>
<proteinExistence type="predicted"/>
<reference evidence="2" key="1">
    <citation type="submission" date="2023-07" db="EMBL/GenBank/DDBJ databases">
        <title>Draft genomic sequences of Priestia flexa CCM isolated from the soil of an abandoned mine contaminated by free cyanide in the high Andean zone of Tacna, Peru.</title>
        <authorList>
            <person name="Caceda Quiroz C.J."/>
            <person name="Maraza Chooque G.J."/>
            <person name="Fora Quispe G.L."/>
            <person name="Carpio Mamani M."/>
        </authorList>
    </citation>
    <scope>NUCLEOTIDE SEQUENCE [LARGE SCALE GENOMIC DNA]</scope>
    <source>
        <strain evidence="2">CCM</strain>
    </source>
</reference>
<evidence type="ECO:0000313" key="2">
    <source>
        <dbReference type="Proteomes" id="UP001284771"/>
    </source>
</evidence>
<organism evidence="1 2">
    <name type="scientific">Priestia flexa</name>
    <dbReference type="NCBI Taxonomy" id="86664"/>
    <lineage>
        <taxon>Bacteria</taxon>
        <taxon>Bacillati</taxon>
        <taxon>Bacillota</taxon>
        <taxon>Bacilli</taxon>
        <taxon>Bacillales</taxon>
        <taxon>Bacillaceae</taxon>
        <taxon>Priestia</taxon>
    </lineage>
</organism>
<comment type="caution">
    <text evidence="1">The sequence shown here is derived from an EMBL/GenBank/DDBJ whole genome shotgun (WGS) entry which is preliminary data.</text>
</comment>
<evidence type="ECO:0000313" key="1">
    <source>
        <dbReference type="EMBL" id="MDW8514887.1"/>
    </source>
</evidence>
<sequence>MIYKKDANFPYPVLTNTSNSYVTSQFILNVELHENVHHYRFDFSYEIDSDFINKLLQIDQAQLILVIQSKDNKFYRLSNHQRSVEISKSRISLSKRTSIQLHLQSKADVSFSDNDDLSGLYDRFRNDIIVPAHSILGFSNVVMFEGSSTKPLELFEKKIDPTLKSDIKIELTSETIVIHYRNPEYQFNSLPKSNTLNNPYVYTGLHTALQRFIANNGDEDGYVDLETVDPPSSPLELKLYHLMKKKMIESITVDNIDEVIYAISDKIIEKYTSTVRELISSGS</sequence>
<dbReference type="Proteomes" id="UP001284771">
    <property type="component" value="Unassembled WGS sequence"/>
</dbReference>